<organism evidence="1 2">
    <name type="scientific">Leucogyrophana mollusca</name>
    <dbReference type="NCBI Taxonomy" id="85980"/>
    <lineage>
        <taxon>Eukaryota</taxon>
        <taxon>Fungi</taxon>
        <taxon>Dikarya</taxon>
        <taxon>Basidiomycota</taxon>
        <taxon>Agaricomycotina</taxon>
        <taxon>Agaricomycetes</taxon>
        <taxon>Agaricomycetidae</taxon>
        <taxon>Boletales</taxon>
        <taxon>Boletales incertae sedis</taxon>
        <taxon>Leucogyrophana</taxon>
    </lineage>
</organism>
<keyword evidence="2" id="KW-1185">Reference proteome</keyword>
<evidence type="ECO:0000313" key="1">
    <source>
        <dbReference type="EMBL" id="KAH7922737.1"/>
    </source>
</evidence>
<name>A0ACB8BBB1_9AGAM</name>
<protein>
    <submittedName>
        <fullName evidence="1">Cyclopropane fatty acid synthase domain-containing protein</fullName>
    </submittedName>
</protein>
<dbReference type="EMBL" id="MU266474">
    <property type="protein sequence ID" value="KAH7922737.1"/>
    <property type="molecule type" value="Genomic_DNA"/>
</dbReference>
<reference evidence="1" key="1">
    <citation type="journal article" date="2021" name="New Phytol.">
        <title>Evolutionary innovations through gain and loss of genes in the ectomycorrhizal Boletales.</title>
        <authorList>
            <person name="Wu G."/>
            <person name="Miyauchi S."/>
            <person name="Morin E."/>
            <person name="Kuo A."/>
            <person name="Drula E."/>
            <person name="Varga T."/>
            <person name="Kohler A."/>
            <person name="Feng B."/>
            <person name="Cao Y."/>
            <person name="Lipzen A."/>
            <person name="Daum C."/>
            <person name="Hundley H."/>
            <person name="Pangilinan J."/>
            <person name="Johnson J."/>
            <person name="Barry K."/>
            <person name="LaButti K."/>
            <person name="Ng V."/>
            <person name="Ahrendt S."/>
            <person name="Min B."/>
            <person name="Choi I.G."/>
            <person name="Park H."/>
            <person name="Plett J.M."/>
            <person name="Magnuson J."/>
            <person name="Spatafora J.W."/>
            <person name="Nagy L.G."/>
            <person name="Henrissat B."/>
            <person name="Grigoriev I.V."/>
            <person name="Yang Z.L."/>
            <person name="Xu J."/>
            <person name="Martin F.M."/>
        </authorList>
    </citation>
    <scope>NUCLEOTIDE SEQUENCE</scope>
    <source>
        <strain evidence="1">KUC20120723A-06</strain>
    </source>
</reference>
<gene>
    <name evidence="1" type="ORF">BV22DRAFT_1048679</name>
</gene>
<dbReference type="Proteomes" id="UP000790709">
    <property type="component" value="Unassembled WGS sequence"/>
</dbReference>
<accession>A0ACB8BBB1</accession>
<sequence length="496" mass="56533">MPFSTVRTTNSPAIKNAPLVGLAEGNDCFSNAQLVGLVLGIPWLVKRILPFVNRGGFRTYLFLVVTLGLPITIAYWTLMSTYGGRKNRKVILPGKNIEEYITIKDVELRTQFHGKKKIPMQVFHDAYFEGKIEFNGDVLDIMEQRHDWAKMTFTPALFKYVFMNLIPEVVIHSQSQDEEQVRGSYDRTPIFLLVFYALIDFSLLGRDDFHQWYLGPRMIFTSGVVLDPNSEESLEQLQDNKLTIVCEKLGLTPEDRLLDVGCGWGTLAAFASKNYGCDVTGITICKDQTKFGNDRIQANGVTPDKARILCMDYRDIPAARFTKIVSLEMAEHVGIRRYGAFLRQIYDLLEDDGVFVFQVSGIRPSWQYDDLIWGLFMNKYIFPGADASCSLGWVVSQVEAAGFEVKNVDVLGVHYSATLWRWYKNWVSNKDKVVEKYGERWYRIWVFFLAYSTIASRQGSAACFQLTLHKNLNAYHRINGVANHASIHVNPGRKLS</sequence>
<comment type="caution">
    <text evidence="1">The sequence shown here is derived from an EMBL/GenBank/DDBJ whole genome shotgun (WGS) entry which is preliminary data.</text>
</comment>
<evidence type="ECO:0000313" key="2">
    <source>
        <dbReference type="Proteomes" id="UP000790709"/>
    </source>
</evidence>
<proteinExistence type="predicted"/>